<evidence type="ECO:0000313" key="4">
    <source>
        <dbReference type="Proteomes" id="UP000022910"/>
    </source>
</evidence>
<feature type="transmembrane region" description="Helical" evidence="1">
    <location>
        <begin position="196"/>
        <end position="218"/>
    </location>
</feature>
<evidence type="ECO:0000256" key="2">
    <source>
        <dbReference type="SAM" id="SignalP"/>
    </source>
</evidence>
<comment type="caution">
    <text evidence="3">The sequence shown here is derived from an EMBL/GenBank/DDBJ whole genome shotgun (WGS) entry which is preliminary data.</text>
</comment>
<dbReference type="OrthoDB" id="2409572at2759"/>
<dbReference type="AlphaFoldDB" id="A0A015LBZ6"/>
<protein>
    <submittedName>
        <fullName evidence="3">Uncharacterized protein</fullName>
    </submittedName>
</protein>
<evidence type="ECO:0000256" key="1">
    <source>
        <dbReference type="SAM" id="Phobius"/>
    </source>
</evidence>
<organism evidence="3 4">
    <name type="scientific">Rhizophagus irregularis (strain DAOM 197198w)</name>
    <name type="common">Glomus intraradices</name>
    <dbReference type="NCBI Taxonomy" id="1432141"/>
    <lineage>
        <taxon>Eukaryota</taxon>
        <taxon>Fungi</taxon>
        <taxon>Fungi incertae sedis</taxon>
        <taxon>Mucoromycota</taxon>
        <taxon>Glomeromycotina</taxon>
        <taxon>Glomeromycetes</taxon>
        <taxon>Glomerales</taxon>
        <taxon>Glomeraceae</taxon>
        <taxon>Rhizophagus</taxon>
    </lineage>
</organism>
<gene>
    <name evidence="3" type="ORF">RirG_090950</name>
</gene>
<reference evidence="3 4" key="1">
    <citation type="submission" date="2014-02" db="EMBL/GenBank/DDBJ databases">
        <title>Single nucleus genome sequencing reveals high similarity among nuclei of an endomycorrhizal fungus.</title>
        <authorList>
            <person name="Lin K."/>
            <person name="Geurts R."/>
            <person name="Zhang Z."/>
            <person name="Limpens E."/>
            <person name="Saunders D.G."/>
            <person name="Mu D."/>
            <person name="Pang E."/>
            <person name="Cao H."/>
            <person name="Cha H."/>
            <person name="Lin T."/>
            <person name="Zhou Q."/>
            <person name="Shang Y."/>
            <person name="Li Y."/>
            <person name="Ivanov S."/>
            <person name="Sharma T."/>
            <person name="Velzen R.V."/>
            <person name="Ruijter N.D."/>
            <person name="Aanen D.K."/>
            <person name="Win J."/>
            <person name="Kamoun S."/>
            <person name="Bisseling T."/>
            <person name="Huang S."/>
        </authorList>
    </citation>
    <scope>NUCLEOTIDE SEQUENCE [LARGE SCALE GENOMIC DNA]</scope>
    <source>
        <strain evidence="4">DAOM197198w</strain>
    </source>
</reference>
<proteinExistence type="predicted"/>
<keyword evidence="2" id="KW-0732">Signal</keyword>
<accession>A0A015LBZ6</accession>
<name>A0A015LBZ6_RHIIW</name>
<keyword evidence="1" id="KW-0812">Transmembrane</keyword>
<dbReference type="Proteomes" id="UP000022910">
    <property type="component" value="Unassembled WGS sequence"/>
</dbReference>
<feature type="chain" id="PRO_5001476483" evidence="2">
    <location>
        <begin position="27"/>
        <end position="268"/>
    </location>
</feature>
<sequence>MVQNPLIIFAIVILVVLVLSPTFTYSEDNSSFSCQDGTSQSCCSQLAHRVSSEHNSRCASIVLTNESGYNMDSTNKNLEDGRWLTSTDYFGANSVNITCEPRSLLDNESETISSVTSHVFGGLKGYFSFKINDSMTSEFTISWKVPTIGPPQYEFNFLNDLSNQYYIVNNNKTFEDTVYQITINKINKINENKTPISLIIVIVLLGIGLVVIGIFFIASRFNRGPLTLVIACFNTCKQHSRPGPPVVVNTRERSAIYIVEPCKSSGQI</sequence>
<dbReference type="Gene3D" id="2.60.270.50">
    <property type="match status" value="1"/>
</dbReference>
<dbReference type="EMBL" id="JEMT01016731">
    <property type="protein sequence ID" value="EXX70041.1"/>
    <property type="molecule type" value="Genomic_DNA"/>
</dbReference>
<keyword evidence="4" id="KW-1185">Reference proteome</keyword>
<dbReference type="HOGENOM" id="CLU_080507_0_0_1"/>
<feature type="signal peptide" evidence="2">
    <location>
        <begin position="1"/>
        <end position="26"/>
    </location>
</feature>
<keyword evidence="1" id="KW-0472">Membrane</keyword>
<keyword evidence="1" id="KW-1133">Transmembrane helix</keyword>
<evidence type="ECO:0000313" key="3">
    <source>
        <dbReference type="EMBL" id="EXX70041.1"/>
    </source>
</evidence>